<dbReference type="EMBL" id="OV696693">
    <property type="protein sequence ID" value="CAH1270904.1"/>
    <property type="molecule type" value="Genomic_DNA"/>
</dbReference>
<feature type="compositionally biased region" description="Basic and acidic residues" evidence="1">
    <location>
        <begin position="47"/>
        <end position="59"/>
    </location>
</feature>
<feature type="compositionally biased region" description="Pro residues" evidence="1">
    <location>
        <begin position="64"/>
        <end position="93"/>
    </location>
</feature>
<keyword evidence="3" id="KW-1185">Reference proteome</keyword>
<evidence type="ECO:0000313" key="3">
    <source>
        <dbReference type="Proteomes" id="UP000838412"/>
    </source>
</evidence>
<dbReference type="AlphaFoldDB" id="A0A8K0AAL8"/>
<name>A0A8K0AAL8_BRALA</name>
<protein>
    <submittedName>
        <fullName evidence="2">Hypp4505 protein</fullName>
    </submittedName>
</protein>
<feature type="region of interest" description="Disordered" evidence="1">
    <location>
        <begin position="1"/>
        <end position="101"/>
    </location>
</feature>
<evidence type="ECO:0000256" key="1">
    <source>
        <dbReference type="SAM" id="MobiDB-lite"/>
    </source>
</evidence>
<accession>A0A8K0AAL8</accession>
<organism evidence="2 3">
    <name type="scientific">Branchiostoma lanceolatum</name>
    <name type="common">Common lancelet</name>
    <name type="synonym">Amphioxus lanceolatum</name>
    <dbReference type="NCBI Taxonomy" id="7740"/>
    <lineage>
        <taxon>Eukaryota</taxon>
        <taxon>Metazoa</taxon>
        <taxon>Chordata</taxon>
        <taxon>Cephalochordata</taxon>
        <taxon>Leptocardii</taxon>
        <taxon>Amphioxiformes</taxon>
        <taxon>Branchiostomatidae</taxon>
        <taxon>Branchiostoma</taxon>
    </lineage>
</organism>
<dbReference type="Proteomes" id="UP000838412">
    <property type="component" value="Chromosome 8"/>
</dbReference>
<reference evidence="2" key="1">
    <citation type="submission" date="2022-01" db="EMBL/GenBank/DDBJ databases">
        <authorList>
            <person name="Braso-Vives M."/>
        </authorList>
    </citation>
    <scope>NUCLEOTIDE SEQUENCE</scope>
</reference>
<proteinExistence type="predicted"/>
<evidence type="ECO:0000313" key="2">
    <source>
        <dbReference type="EMBL" id="CAH1270904.1"/>
    </source>
</evidence>
<sequence length="101" mass="10948">MDMGVSEPILSSDTSHVKEEHLTSPAEADTPRVKRHPKIVSPSAEADTPHDTPQVKEECQSPPDRLPPVPPDPPPPVPDTPAVRPPPEPPPSVQHPQNFMP</sequence>
<gene>
    <name evidence="2" type="primary">Hypp4505</name>
    <name evidence="2" type="ORF">BLAG_LOCUS23066</name>
</gene>